<accession>A0ABR2PCP7</accession>
<evidence type="ECO:0000256" key="1">
    <source>
        <dbReference type="SAM" id="SignalP"/>
    </source>
</evidence>
<gene>
    <name evidence="2" type="ORF">V6N11_082475</name>
</gene>
<name>A0ABR2PCP7_9ROSI</name>
<evidence type="ECO:0000313" key="2">
    <source>
        <dbReference type="EMBL" id="KAK8986201.1"/>
    </source>
</evidence>
<sequence>MNTRKLTTLLIIFIISVAISSQVRVEAARVLGEDFAKANHLEAYSSVYEKAKLTMSCWLERLASGPSPRGPVAVLSPVRVGVEAAGRLCRRKPPRYSLPQGKVQHVVLAPAVSFGA</sequence>
<feature type="signal peptide" evidence="1">
    <location>
        <begin position="1"/>
        <end position="21"/>
    </location>
</feature>
<dbReference type="Proteomes" id="UP001396334">
    <property type="component" value="Unassembled WGS sequence"/>
</dbReference>
<dbReference type="InterPro" id="IPR040273">
    <property type="entry name" value="PIP1"/>
</dbReference>
<reference evidence="2 3" key="1">
    <citation type="journal article" date="2024" name="G3 (Bethesda)">
        <title>Genome assembly of Hibiscus sabdariffa L. provides insights into metabolisms of medicinal natural products.</title>
        <authorList>
            <person name="Kim T."/>
        </authorList>
    </citation>
    <scope>NUCLEOTIDE SEQUENCE [LARGE SCALE GENOMIC DNA]</scope>
    <source>
        <strain evidence="2">TK-2024</strain>
        <tissue evidence="2">Old leaves</tissue>
    </source>
</reference>
<dbReference type="EMBL" id="JBBPBN010000065">
    <property type="protein sequence ID" value="KAK8986201.1"/>
    <property type="molecule type" value="Genomic_DNA"/>
</dbReference>
<comment type="caution">
    <text evidence="2">The sequence shown here is derived from an EMBL/GenBank/DDBJ whole genome shotgun (WGS) entry which is preliminary data.</text>
</comment>
<dbReference type="PANTHER" id="PTHR37245:SF4">
    <property type="entry name" value="PAMP-INDUCED SECRETED PEPTIDE 1"/>
    <property type="match status" value="1"/>
</dbReference>
<proteinExistence type="predicted"/>
<keyword evidence="1" id="KW-0732">Signal</keyword>
<evidence type="ECO:0000313" key="3">
    <source>
        <dbReference type="Proteomes" id="UP001396334"/>
    </source>
</evidence>
<keyword evidence="3" id="KW-1185">Reference proteome</keyword>
<organism evidence="2 3">
    <name type="scientific">Hibiscus sabdariffa</name>
    <name type="common">roselle</name>
    <dbReference type="NCBI Taxonomy" id="183260"/>
    <lineage>
        <taxon>Eukaryota</taxon>
        <taxon>Viridiplantae</taxon>
        <taxon>Streptophyta</taxon>
        <taxon>Embryophyta</taxon>
        <taxon>Tracheophyta</taxon>
        <taxon>Spermatophyta</taxon>
        <taxon>Magnoliopsida</taxon>
        <taxon>eudicotyledons</taxon>
        <taxon>Gunneridae</taxon>
        <taxon>Pentapetalae</taxon>
        <taxon>rosids</taxon>
        <taxon>malvids</taxon>
        <taxon>Malvales</taxon>
        <taxon>Malvaceae</taxon>
        <taxon>Malvoideae</taxon>
        <taxon>Hibiscus</taxon>
    </lineage>
</organism>
<protein>
    <submittedName>
        <fullName evidence="2">Uncharacterized protein</fullName>
    </submittedName>
</protein>
<feature type="chain" id="PRO_5045554329" evidence="1">
    <location>
        <begin position="22"/>
        <end position="116"/>
    </location>
</feature>
<dbReference type="PANTHER" id="PTHR37245">
    <property type="entry name" value="PAMP-INDUCED SECRETED PEPTIDE 1"/>
    <property type="match status" value="1"/>
</dbReference>